<dbReference type="AlphaFoldDB" id="A0A917SHA4"/>
<dbReference type="InterPro" id="IPR000362">
    <property type="entry name" value="Fumarate_lyase_fam"/>
</dbReference>
<dbReference type="InterPro" id="IPR024083">
    <property type="entry name" value="Fumarase/histidase_N"/>
</dbReference>
<dbReference type="Gene3D" id="1.10.40.30">
    <property type="entry name" value="Fumarase/aspartase (C-terminal domain)"/>
    <property type="match status" value="1"/>
</dbReference>
<reference evidence="3" key="2">
    <citation type="submission" date="2020-09" db="EMBL/GenBank/DDBJ databases">
        <authorList>
            <person name="Sun Q."/>
            <person name="Zhou Y."/>
        </authorList>
    </citation>
    <scope>NUCLEOTIDE SEQUENCE</scope>
    <source>
        <strain evidence="3">CGMCC 1.6293</strain>
    </source>
</reference>
<comment type="similarity">
    <text evidence="1">Belongs to the class-II fumarase/aspartase family.</text>
</comment>
<evidence type="ECO:0000256" key="1">
    <source>
        <dbReference type="ARBA" id="ARBA00034772"/>
    </source>
</evidence>
<dbReference type="InterPro" id="IPR022761">
    <property type="entry name" value="Fumarate_lyase_N"/>
</dbReference>
<sequence>MSLASTAPGLLSETAGYRRAAAIFGEAGTVDAYLRFEIALARAQGDLGVIPAEAAGAIAKACRLDALDMDTLRARAARVGYPVVPLVTMLAELAGEHGEWVHYGATTQDVMDTAQVLQIRDALGPALDQAAALEPALADLAERHRETPMAGRSKLQHAVPMSFGYKVALWLDQVHRCRLALAGALDSASVLQFGGAIGTLSSLPQSGLEVRRRLAAALDLAEPDISWHVSRDRMAALTSAVATMLAALGKMALDIAHMMSTEVGELREPAAEGRGASSTMPQKRNPVMCEAIVEAARSVQGASGVVLDAMLQEHERGLGHGYRERAVICDAILSLSGAISLARELIAGLEVDTASMLRNLERTNGLIYSETTMMRLAERFGRLKAHAILHDVARQVCSGEIGFDEALAAAIGGSTPVASVDAARRMETEQAMISSVLSRACPR</sequence>
<dbReference type="CDD" id="cd01597">
    <property type="entry name" value="pCLME"/>
    <property type="match status" value="1"/>
</dbReference>
<dbReference type="PRINTS" id="PR00145">
    <property type="entry name" value="ARGSUCLYASE"/>
</dbReference>
<organism evidence="3 4">
    <name type="scientific">Pseudooceanicola nanhaiensis</name>
    <dbReference type="NCBI Taxonomy" id="375761"/>
    <lineage>
        <taxon>Bacteria</taxon>
        <taxon>Pseudomonadati</taxon>
        <taxon>Pseudomonadota</taxon>
        <taxon>Alphaproteobacteria</taxon>
        <taxon>Rhodobacterales</taxon>
        <taxon>Paracoccaceae</taxon>
        <taxon>Pseudooceanicola</taxon>
    </lineage>
</organism>
<comment type="caution">
    <text evidence="3">The sequence shown here is derived from an EMBL/GenBank/DDBJ whole genome shotgun (WGS) entry which is preliminary data.</text>
</comment>
<accession>A0A917SHA4</accession>
<dbReference type="Gene3D" id="1.10.275.10">
    <property type="entry name" value="Fumarase/aspartase (N-terminal domain)"/>
    <property type="match status" value="1"/>
</dbReference>
<evidence type="ECO:0000313" key="4">
    <source>
        <dbReference type="Proteomes" id="UP000649829"/>
    </source>
</evidence>
<name>A0A917SHA4_9RHOB</name>
<reference evidence="3" key="1">
    <citation type="journal article" date="2014" name="Int. J. Syst. Evol. Microbiol.">
        <title>Complete genome sequence of Corynebacterium casei LMG S-19264T (=DSM 44701T), isolated from a smear-ripened cheese.</title>
        <authorList>
            <consortium name="US DOE Joint Genome Institute (JGI-PGF)"/>
            <person name="Walter F."/>
            <person name="Albersmeier A."/>
            <person name="Kalinowski J."/>
            <person name="Ruckert C."/>
        </authorList>
    </citation>
    <scope>NUCLEOTIDE SEQUENCE</scope>
    <source>
        <strain evidence="3">CGMCC 1.6293</strain>
    </source>
</reference>
<dbReference type="InterPro" id="IPR008948">
    <property type="entry name" value="L-Aspartase-like"/>
</dbReference>
<dbReference type="GO" id="GO:0016829">
    <property type="term" value="F:lyase activity"/>
    <property type="evidence" value="ECO:0007669"/>
    <property type="project" value="UniProtKB-ARBA"/>
</dbReference>
<dbReference type="Gene3D" id="1.20.200.10">
    <property type="entry name" value="Fumarase/aspartase (Central domain)"/>
    <property type="match status" value="1"/>
</dbReference>
<dbReference type="PANTHER" id="PTHR43172:SF2">
    <property type="entry name" value="ADENYLOSUCCINATE LYASE C-TERMINAL DOMAIN-CONTAINING PROTEIN"/>
    <property type="match status" value="1"/>
</dbReference>
<feature type="domain" description="Fumarate lyase N-terminal" evidence="2">
    <location>
        <begin position="23"/>
        <end position="301"/>
    </location>
</feature>
<dbReference type="PANTHER" id="PTHR43172">
    <property type="entry name" value="ADENYLOSUCCINATE LYASE"/>
    <property type="match status" value="1"/>
</dbReference>
<dbReference type="EMBL" id="BMLF01000001">
    <property type="protein sequence ID" value="GGL82065.1"/>
    <property type="molecule type" value="Genomic_DNA"/>
</dbReference>
<proteinExistence type="inferred from homology"/>
<protein>
    <submittedName>
        <fullName evidence="3">3-carboxy-cis,cis-muconate cycloisomerase</fullName>
    </submittedName>
</protein>
<gene>
    <name evidence="3" type="primary">pcaB</name>
    <name evidence="3" type="ORF">GCM10011534_00110</name>
</gene>
<evidence type="ECO:0000313" key="3">
    <source>
        <dbReference type="EMBL" id="GGL82065.1"/>
    </source>
</evidence>
<dbReference type="SUPFAM" id="SSF48557">
    <property type="entry name" value="L-aspartase-like"/>
    <property type="match status" value="1"/>
</dbReference>
<dbReference type="Proteomes" id="UP000649829">
    <property type="component" value="Unassembled WGS sequence"/>
</dbReference>
<dbReference type="PRINTS" id="PR00149">
    <property type="entry name" value="FUMRATELYASE"/>
</dbReference>
<dbReference type="Pfam" id="PF00206">
    <property type="entry name" value="Lyase_1"/>
    <property type="match status" value="1"/>
</dbReference>
<dbReference type="RefSeq" id="WP_051630180.1">
    <property type="nucleotide sequence ID" value="NZ_BMLF01000001.1"/>
</dbReference>
<evidence type="ECO:0000259" key="2">
    <source>
        <dbReference type="Pfam" id="PF00206"/>
    </source>
</evidence>
<keyword evidence="4" id="KW-1185">Reference proteome</keyword>